<accession>A0A939PN11</accession>
<comment type="similarity">
    <text evidence="1">Belongs to the NAD(P)-dependent epimerase/dehydratase family.</text>
</comment>
<evidence type="ECO:0000259" key="2">
    <source>
        <dbReference type="Pfam" id="PF01370"/>
    </source>
</evidence>
<sequence length="310" mass="32489">MILITGGLGFLGTHTARAFLDLGEGCVLTRHRTARVPGFLDGSGAFVEQVDLTDGAAVLELGRRHRITGIVHLAAAGIGSSPIAAVRANTTALLNVLEAAEAWSVPRVSIASTIGVYAGVEGTPFREDMALPTLAVHAIQASKRGAELYASLAADHAGFEVACLRIGGLWGPLGRAESRFLTLPQLVHAAVRGETPGFALPYADDAADLCYVKDCAQAIVLLQTAGKLGHRVYNVSSGRATKNEEVAAAINAAIPGAGISLPEGRDPSGPPEDLYLDTTRLREDTGFEPAYEIERGVADYVAWLRAGNEI</sequence>
<dbReference type="EMBL" id="JAGEOJ010000031">
    <property type="protein sequence ID" value="MBO2455053.1"/>
    <property type="molecule type" value="Genomic_DNA"/>
</dbReference>
<gene>
    <name evidence="3" type="ORF">J4573_48755</name>
</gene>
<name>A0A939PN11_9ACTN</name>
<keyword evidence="4" id="KW-1185">Reference proteome</keyword>
<dbReference type="InterPro" id="IPR036291">
    <property type="entry name" value="NAD(P)-bd_dom_sf"/>
</dbReference>
<dbReference type="InterPro" id="IPR001509">
    <property type="entry name" value="Epimerase_deHydtase"/>
</dbReference>
<evidence type="ECO:0000313" key="3">
    <source>
        <dbReference type="EMBL" id="MBO2455053.1"/>
    </source>
</evidence>
<dbReference type="Proteomes" id="UP000669179">
    <property type="component" value="Unassembled WGS sequence"/>
</dbReference>
<proteinExistence type="inferred from homology"/>
<protein>
    <submittedName>
        <fullName evidence="3">NAD(P)-dependent oxidoreductase</fullName>
    </submittedName>
</protein>
<dbReference type="AlphaFoldDB" id="A0A939PN11"/>
<evidence type="ECO:0000256" key="1">
    <source>
        <dbReference type="ARBA" id="ARBA00007637"/>
    </source>
</evidence>
<dbReference type="SUPFAM" id="SSF51735">
    <property type="entry name" value="NAD(P)-binding Rossmann-fold domains"/>
    <property type="match status" value="1"/>
</dbReference>
<feature type="domain" description="NAD-dependent epimerase/dehydratase" evidence="2">
    <location>
        <begin position="2"/>
        <end position="235"/>
    </location>
</feature>
<dbReference type="Pfam" id="PF01370">
    <property type="entry name" value="Epimerase"/>
    <property type="match status" value="1"/>
</dbReference>
<dbReference type="Gene3D" id="3.40.50.720">
    <property type="entry name" value="NAD(P)-binding Rossmann-like Domain"/>
    <property type="match status" value="1"/>
</dbReference>
<reference evidence="3" key="1">
    <citation type="submission" date="2021-03" db="EMBL/GenBank/DDBJ databases">
        <authorList>
            <person name="Kanchanasin P."/>
            <person name="Saeng-In P."/>
            <person name="Phongsopitanun W."/>
            <person name="Yuki M."/>
            <person name="Kudo T."/>
            <person name="Ohkuma M."/>
            <person name="Tanasupawat S."/>
        </authorList>
    </citation>
    <scope>NUCLEOTIDE SEQUENCE</scope>
    <source>
        <strain evidence="3">GKU 128</strain>
    </source>
</reference>
<organism evidence="3 4">
    <name type="scientific">Actinomadura barringtoniae</name>
    <dbReference type="NCBI Taxonomy" id="1427535"/>
    <lineage>
        <taxon>Bacteria</taxon>
        <taxon>Bacillati</taxon>
        <taxon>Actinomycetota</taxon>
        <taxon>Actinomycetes</taxon>
        <taxon>Streptosporangiales</taxon>
        <taxon>Thermomonosporaceae</taxon>
        <taxon>Actinomadura</taxon>
    </lineage>
</organism>
<dbReference type="RefSeq" id="WP_208263281.1">
    <property type="nucleotide sequence ID" value="NZ_JAGEOJ010000031.1"/>
</dbReference>
<dbReference type="PANTHER" id="PTHR43000">
    <property type="entry name" value="DTDP-D-GLUCOSE 4,6-DEHYDRATASE-RELATED"/>
    <property type="match status" value="1"/>
</dbReference>
<evidence type="ECO:0000313" key="4">
    <source>
        <dbReference type="Proteomes" id="UP000669179"/>
    </source>
</evidence>
<comment type="caution">
    <text evidence="3">The sequence shown here is derived from an EMBL/GenBank/DDBJ whole genome shotgun (WGS) entry which is preliminary data.</text>
</comment>